<dbReference type="Proteomes" id="UP001304671">
    <property type="component" value="Unassembled WGS sequence"/>
</dbReference>
<feature type="domain" description="Protein FecR C-terminal" evidence="3">
    <location>
        <begin position="281"/>
        <end position="348"/>
    </location>
</feature>
<dbReference type="Pfam" id="PF04773">
    <property type="entry name" value="FecR"/>
    <property type="match status" value="1"/>
</dbReference>
<dbReference type="Pfam" id="PF16344">
    <property type="entry name" value="FecR_C"/>
    <property type="match status" value="1"/>
</dbReference>
<gene>
    <name evidence="4" type="ORF">VB264_14160</name>
</gene>
<dbReference type="Gene3D" id="3.55.50.30">
    <property type="match status" value="1"/>
</dbReference>
<keyword evidence="1" id="KW-0472">Membrane</keyword>
<dbReference type="PANTHER" id="PTHR30273:SF2">
    <property type="entry name" value="PROTEIN FECR"/>
    <property type="match status" value="1"/>
</dbReference>
<keyword evidence="1" id="KW-1133">Transmembrane helix</keyword>
<dbReference type="PIRSF" id="PIRSF018266">
    <property type="entry name" value="FecR"/>
    <property type="match status" value="1"/>
</dbReference>
<evidence type="ECO:0000313" key="4">
    <source>
        <dbReference type="EMBL" id="MEA5258938.1"/>
    </source>
</evidence>
<dbReference type="EMBL" id="JAYFUL010000022">
    <property type="protein sequence ID" value="MEA5258938.1"/>
    <property type="molecule type" value="Genomic_DNA"/>
</dbReference>
<dbReference type="InterPro" id="IPR032508">
    <property type="entry name" value="FecR_C"/>
</dbReference>
<evidence type="ECO:0000259" key="2">
    <source>
        <dbReference type="Pfam" id="PF04773"/>
    </source>
</evidence>
<feature type="transmembrane region" description="Helical" evidence="1">
    <location>
        <begin position="81"/>
        <end position="99"/>
    </location>
</feature>
<organism evidence="4 5">
    <name type="scientific">Arcicella aquatica</name>
    <dbReference type="NCBI Taxonomy" id="217141"/>
    <lineage>
        <taxon>Bacteria</taxon>
        <taxon>Pseudomonadati</taxon>
        <taxon>Bacteroidota</taxon>
        <taxon>Cytophagia</taxon>
        <taxon>Cytophagales</taxon>
        <taxon>Flectobacillaceae</taxon>
        <taxon>Arcicella</taxon>
    </lineage>
</organism>
<feature type="domain" description="FecR protein" evidence="2">
    <location>
        <begin position="130"/>
        <end position="217"/>
    </location>
</feature>
<reference evidence="4 5" key="1">
    <citation type="submission" date="2023-12" db="EMBL/GenBank/DDBJ databases">
        <title>Novel species of the genus Arcicella isolated from rivers.</title>
        <authorList>
            <person name="Lu H."/>
        </authorList>
    </citation>
    <scope>NUCLEOTIDE SEQUENCE [LARGE SCALE GENOMIC DNA]</scope>
    <source>
        <strain evidence="4 5">LMG 21963</strain>
    </source>
</reference>
<dbReference type="InterPro" id="IPR012373">
    <property type="entry name" value="Ferrdict_sens_TM"/>
</dbReference>
<evidence type="ECO:0000259" key="3">
    <source>
        <dbReference type="Pfam" id="PF16344"/>
    </source>
</evidence>
<evidence type="ECO:0000256" key="1">
    <source>
        <dbReference type="SAM" id="Phobius"/>
    </source>
</evidence>
<accession>A0ABU5QPD1</accession>
<name>A0ABU5QPD1_9BACT</name>
<keyword evidence="1" id="KW-0812">Transmembrane</keyword>
<comment type="caution">
    <text evidence="4">The sequence shown here is derived from an EMBL/GenBank/DDBJ whole genome shotgun (WGS) entry which is preliminary data.</text>
</comment>
<proteinExistence type="predicted"/>
<dbReference type="RefSeq" id="WP_323250394.1">
    <property type="nucleotide sequence ID" value="NZ_JAYFUL010000022.1"/>
</dbReference>
<dbReference type="Gene3D" id="2.60.120.1440">
    <property type="match status" value="1"/>
</dbReference>
<evidence type="ECO:0000313" key="5">
    <source>
        <dbReference type="Proteomes" id="UP001304671"/>
    </source>
</evidence>
<dbReference type="PANTHER" id="PTHR30273">
    <property type="entry name" value="PERIPLASMIC SIGNAL SENSOR AND SIGMA FACTOR ACTIVATOR FECR-RELATED"/>
    <property type="match status" value="1"/>
</dbReference>
<sequence>MSKIQFKEILERYLSGTCSAQEKKIVEQWYELLDEDYRVLFPNMDMASLEEVIWEKIKPQMAESVPVVVVRKVWYQSPVKWAWAASLVLLVGIGAWVLLQSPIISPKDTLTSSATLPKGGLVHVDNKGHAQKLVKLPDGTIVKLNAGASIDYPKQWASDKRELFLTGTAFFEVVRNPEQPFLVYANDIVTKVLGTSFWINAQSPDKKVEIAVVTGKVSVFKRDSKADYISANTKSGVILTPNQQVDYFPENQVFVTRIVKEPVLILPDIHHKQVAIMLPTFVYDEQSVATVLDEIGKAYGIEIILENEQINNCPITADLSESSLYTKLDIICATLKASYEIRGTKILISGKGC</sequence>
<protein>
    <submittedName>
        <fullName evidence="4">FecR family protein</fullName>
    </submittedName>
</protein>
<keyword evidence="5" id="KW-1185">Reference proteome</keyword>
<dbReference type="InterPro" id="IPR006860">
    <property type="entry name" value="FecR"/>
</dbReference>